<evidence type="ECO:0000256" key="5">
    <source>
        <dbReference type="ARBA" id="ARBA00022844"/>
    </source>
</evidence>
<gene>
    <name evidence="8" type="primary">CP</name>
</gene>
<dbReference type="EMBL" id="LC160273">
    <property type="protein sequence ID" value="BAV16939.1"/>
    <property type="molecule type" value="Genomic_RNA"/>
</dbReference>
<keyword evidence="6" id="KW-0687">Ribonucleoprotein</keyword>
<feature type="domain" description="Potexviruses and carlaviruses coat protein" evidence="7">
    <location>
        <begin position="145"/>
        <end position="160"/>
    </location>
</feature>
<dbReference type="GO" id="GO:0005198">
    <property type="term" value="F:structural molecule activity"/>
    <property type="evidence" value="ECO:0007669"/>
    <property type="project" value="InterPro"/>
</dbReference>
<accession>A0A3G9CNI1</accession>
<comment type="subcellular location">
    <subcellularLocation>
        <location evidence="2">Virion</location>
    </subcellularLocation>
</comment>
<evidence type="ECO:0000256" key="1">
    <source>
        <dbReference type="ARBA" id="ARBA00004032"/>
    </source>
</evidence>
<evidence type="ECO:0000313" key="8">
    <source>
        <dbReference type="EMBL" id="BAV16939.1"/>
    </source>
</evidence>
<comment type="function">
    <text evidence="1">Required for genome encapsidation. Forms ribonucleoprotein complexes along with TGB1 helicase and viral RNA.</text>
</comment>
<dbReference type="Pfam" id="PF00286">
    <property type="entry name" value="Flexi_CP"/>
    <property type="match status" value="1"/>
</dbReference>
<evidence type="ECO:0000256" key="4">
    <source>
        <dbReference type="ARBA" id="ARBA00022561"/>
    </source>
</evidence>
<name>A0A3G9CNI1_9VIRU</name>
<dbReference type="PRINTS" id="PR00232">
    <property type="entry name" value="POTXCARLCOAT"/>
</dbReference>
<evidence type="ECO:0000256" key="3">
    <source>
        <dbReference type="ARBA" id="ARBA00022497"/>
    </source>
</evidence>
<sequence>MGESTPTPAATYSAADPTSAPKLADLATIKYSPVTSSIATPEEIKAITQLWVNNLGLPADTVGTAAIDLARAYADVGASKSATLLGFCPTKPDVRRAALAAQIFVANVTPRQFCAYYAKVVWNLMLATNDPPANWAKAGFQEDTRFAAFDFFDAVDSTAALEPAEWQRRPTDRERAAHSIGKYGALARQRIQNGNLITNIAEVTKGHLAPPTLFNALPAPPTELER</sequence>
<dbReference type="PROSITE" id="PS00418">
    <property type="entry name" value="POTEX_CARLAVIRUS_COAT"/>
    <property type="match status" value="1"/>
</dbReference>
<evidence type="ECO:0000256" key="6">
    <source>
        <dbReference type="ARBA" id="ARBA00023274"/>
    </source>
</evidence>
<evidence type="ECO:0000256" key="2">
    <source>
        <dbReference type="ARBA" id="ARBA00004328"/>
    </source>
</evidence>
<reference evidence="8" key="1">
    <citation type="journal article" date="2015" name="J. HPT. Tropika 15">
        <title>Identifikasi Molekuler Broad bean wilt virus 2 (BBWV2) dan Cymbidium mosaic virus (CymMV) Asal Tanaman Nilam (Pogostemon cablin BENTH.).</title>
        <authorList>
            <person name="Miftakhurohmah"/>
            <person name="Suastika G."/>
            <person name="Damayanti T.A."/>
            <person name="Noveriza R."/>
        </authorList>
    </citation>
    <scope>NUCLEOTIDE SEQUENCE</scope>
    <source>
        <strain evidence="8">Mano2</strain>
    </source>
</reference>
<protein>
    <submittedName>
        <fullName evidence="8">Coat protein</fullName>
    </submittedName>
</protein>
<dbReference type="GO" id="GO:0019029">
    <property type="term" value="C:helical viral capsid"/>
    <property type="evidence" value="ECO:0007669"/>
    <property type="project" value="UniProtKB-KW"/>
</dbReference>
<keyword evidence="5" id="KW-0946">Virion</keyword>
<proteinExistence type="predicted"/>
<evidence type="ECO:0000259" key="7">
    <source>
        <dbReference type="PROSITE" id="PS00418"/>
    </source>
</evidence>
<keyword evidence="4 8" id="KW-0167">Capsid protein</keyword>
<dbReference type="InterPro" id="IPR000052">
    <property type="entry name" value="Pltvir_coat"/>
</dbReference>
<dbReference type="GO" id="GO:1990904">
    <property type="term" value="C:ribonucleoprotein complex"/>
    <property type="evidence" value="ECO:0007669"/>
    <property type="project" value="UniProtKB-KW"/>
</dbReference>
<keyword evidence="3" id="KW-1139">Helical capsid protein</keyword>
<organism evidence="8">
    <name type="scientific">Cymbidium mosaic virus</name>
    <dbReference type="NCBI Taxonomy" id="12178"/>
    <lineage>
        <taxon>Viruses</taxon>
        <taxon>Riboviria</taxon>
        <taxon>Orthornavirae</taxon>
        <taxon>Kitrinoviricota</taxon>
        <taxon>Alsuviricetes</taxon>
        <taxon>Tymovirales</taxon>
        <taxon>Alphaflexiviridae</taxon>
        <taxon>Potexvirus</taxon>
        <taxon>Potexvirus cymbidii</taxon>
    </lineage>
</organism>